<proteinExistence type="predicted"/>
<organism evidence="1">
    <name type="scientific">Staphylococcus aureus</name>
    <dbReference type="NCBI Taxonomy" id="1280"/>
    <lineage>
        <taxon>Bacteria</taxon>
        <taxon>Bacillati</taxon>
        <taxon>Bacillota</taxon>
        <taxon>Bacilli</taxon>
        <taxon>Bacillales</taxon>
        <taxon>Staphylococcaceae</taxon>
        <taxon>Staphylococcus</taxon>
    </lineage>
</organism>
<accession>O87112</accession>
<dbReference type="EMBL" id="AB010124">
    <property type="protein sequence ID" value="BAA31351.1"/>
    <property type="molecule type" value="Genomic_DNA"/>
</dbReference>
<dbReference type="AlphaFoldDB" id="O87112"/>
<reference evidence="2 3" key="2">
    <citation type="submission" date="2018-06" db="EMBL/GenBank/DDBJ databases">
        <authorList>
            <consortium name="Pathogen Informatics"/>
            <person name="Doyle S."/>
        </authorList>
    </citation>
    <scope>NUCLEOTIDE SEQUENCE [LARGE SCALE GENOMIC DNA]</scope>
    <source>
        <strain evidence="2 3">NCTC5664</strain>
    </source>
</reference>
<reference evidence="1" key="1">
    <citation type="journal article" date="2000" name="Biosci. Biotechnol. Biochem.">
        <title>Prophage, phiPV83-pro, carrying panton-valentine leukocidin genes, on the Staphylococcus aureus P83 chromosome: comparative analysis of the genome structures of phiPV83-pro, phiPVL, phi11, and other phages.</title>
        <authorList>
            <person name="Zou D."/>
            <person name="Kaneko J."/>
            <person name="Narita S."/>
            <person name="Kamio Y."/>
        </authorList>
    </citation>
    <scope>NUCLEOTIDE SEQUENCE</scope>
    <source>
        <strain evidence="1">P83</strain>
    </source>
</reference>
<gene>
    <name evidence="2" type="ORF">NCTC5664_02786</name>
</gene>
<protein>
    <submittedName>
        <fullName evidence="1">Orf 1</fullName>
    </submittedName>
</protein>
<dbReference type="EMBL" id="UHAQ01000003">
    <property type="protein sequence ID" value="SUK87491.1"/>
    <property type="molecule type" value="Genomic_DNA"/>
</dbReference>
<evidence type="ECO:0000313" key="3">
    <source>
        <dbReference type="Proteomes" id="UP000254502"/>
    </source>
</evidence>
<dbReference type="Proteomes" id="UP000254502">
    <property type="component" value="Unassembled WGS sequence"/>
</dbReference>
<sequence length="139" mass="16615">MYEYESKYPNPNDFQCPPKEANFAEGITFYKCSDTYELPSQYMEPMIEKGSRFPKNNEERCLMCGHSVFVDDKDIFELINKKGRIAKGIKDKWRFVFYFEGSQFSKYKFTPSKSNKKHYTYWHYGSNDIIYSYKSAINE</sequence>
<evidence type="ECO:0000313" key="1">
    <source>
        <dbReference type="EMBL" id="BAA31351.1"/>
    </source>
</evidence>
<dbReference type="RefSeq" id="WP_000273396.1">
    <property type="nucleotide sequence ID" value="NZ_BAABRD010000003.1"/>
</dbReference>
<evidence type="ECO:0000313" key="2">
    <source>
        <dbReference type="EMBL" id="SUK87491.1"/>
    </source>
</evidence>
<name>O87112_STAAU</name>
<dbReference type="PATRIC" id="fig|1280.3497.peg.13"/>